<comment type="similarity">
    <text evidence="2">Belongs to the UPP synthase family.</text>
</comment>
<feature type="active site" evidence="2">
    <location>
        <position position="31"/>
    </location>
</feature>
<dbReference type="PANTHER" id="PTHR10291">
    <property type="entry name" value="DEHYDRODOLICHYL DIPHOSPHATE SYNTHASE FAMILY MEMBER"/>
    <property type="match status" value="1"/>
</dbReference>
<dbReference type="HOGENOM" id="CLU_038505_1_1_0"/>
<name>C1ACZ2_GEMAT</name>
<dbReference type="eggNOG" id="COG0020">
    <property type="taxonomic scope" value="Bacteria"/>
</dbReference>
<feature type="active site" description="Proton acceptor" evidence="2">
    <location>
        <position position="79"/>
    </location>
</feature>
<dbReference type="RefSeq" id="WP_015895138.1">
    <property type="nucleotide sequence ID" value="NC_012489.1"/>
</dbReference>
<evidence type="ECO:0000313" key="3">
    <source>
        <dbReference type="EMBL" id="BAH40369.1"/>
    </source>
</evidence>
<dbReference type="SUPFAM" id="SSF64005">
    <property type="entry name" value="Undecaprenyl diphosphate synthase"/>
    <property type="match status" value="1"/>
</dbReference>
<dbReference type="NCBIfam" id="TIGR00055">
    <property type="entry name" value="uppS"/>
    <property type="match status" value="1"/>
</dbReference>
<feature type="binding site" evidence="2">
    <location>
        <position position="36"/>
    </location>
    <ligand>
        <name>substrate</name>
    </ligand>
</feature>
<dbReference type="GO" id="GO:0000287">
    <property type="term" value="F:magnesium ion binding"/>
    <property type="evidence" value="ECO:0007669"/>
    <property type="project" value="UniProtKB-UniRule"/>
</dbReference>
<dbReference type="STRING" id="379066.GAU_3327"/>
<dbReference type="PANTHER" id="PTHR10291:SF0">
    <property type="entry name" value="DEHYDRODOLICHYL DIPHOSPHATE SYNTHASE 2"/>
    <property type="match status" value="1"/>
</dbReference>
<organism evidence="3 4">
    <name type="scientific">Gemmatimonas aurantiaca (strain DSM 14586 / JCM 11422 / NBRC 100505 / T-27)</name>
    <dbReference type="NCBI Taxonomy" id="379066"/>
    <lineage>
        <taxon>Bacteria</taxon>
        <taxon>Pseudomonadati</taxon>
        <taxon>Gemmatimonadota</taxon>
        <taxon>Gemmatimonadia</taxon>
        <taxon>Gemmatimonadales</taxon>
        <taxon>Gemmatimonadaceae</taxon>
        <taxon>Gemmatimonas</taxon>
    </lineage>
</organism>
<feature type="binding site" evidence="2">
    <location>
        <position position="80"/>
    </location>
    <ligand>
        <name>substrate</name>
    </ligand>
</feature>
<comment type="subunit">
    <text evidence="2">Homodimer.</text>
</comment>
<comment type="cofactor">
    <cofactor evidence="2">
        <name>Mg(2+)</name>
        <dbReference type="ChEBI" id="CHEBI:18420"/>
    </cofactor>
    <text evidence="2">Binds 2 magnesium ions per subunit.</text>
</comment>
<gene>
    <name evidence="3" type="primary">uppS</name>
    <name evidence="3" type="ordered locus">GAU_3327</name>
</gene>
<evidence type="ECO:0000313" key="4">
    <source>
        <dbReference type="Proteomes" id="UP000002209"/>
    </source>
</evidence>
<dbReference type="KEGG" id="gau:GAU_3327"/>
<feature type="binding site" evidence="2">
    <location>
        <begin position="194"/>
        <end position="196"/>
    </location>
    <ligand>
        <name>substrate</name>
    </ligand>
</feature>
<dbReference type="GO" id="GO:0005829">
    <property type="term" value="C:cytosol"/>
    <property type="evidence" value="ECO:0007669"/>
    <property type="project" value="TreeGrafter"/>
</dbReference>
<proteinExistence type="inferred from homology"/>
<dbReference type="PROSITE" id="PS01066">
    <property type="entry name" value="UPP_SYNTHASE"/>
    <property type="match status" value="1"/>
</dbReference>
<dbReference type="HAMAP" id="MF_01139">
    <property type="entry name" value="ISPT"/>
    <property type="match status" value="1"/>
</dbReference>
<feature type="binding site" evidence="2">
    <location>
        <position position="188"/>
    </location>
    <ligand>
        <name>substrate</name>
    </ligand>
</feature>
<dbReference type="InterPro" id="IPR036424">
    <property type="entry name" value="UPP_synth-like_sf"/>
</dbReference>
<evidence type="ECO:0000256" key="1">
    <source>
        <dbReference type="ARBA" id="ARBA00022679"/>
    </source>
</evidence>
<feature type="binding site" evidence="2">
    <location>
        <position position="48"/>
    </location>
    <ligand>
        <name>substrate</name>
    </ligand>
</feature>
<accession>C1ACZ2</accession>
<feature type="binding site" evidence="2">
    <location>
        <position position="82"/>
    </location>
    <ligand>
        <name>substrate</name>
    </ligand>
</feature>
<dbReference type="Proteomes" id="UP000002209">
    <property type="component" value="Chromosome"/>
</dbReference>
<dbReference type="EMBL" id="AP009153">
    <property type="protein sequence ID" value="BAH40369.1"/>
    <property type="molecule type" value="Genomic_DNA"/>
</dbReference>
<keyword evidence="4" id="KW-1185">Reference proteome</keyword>
<evidence type="ECO:0000256" key="2">
    <source>
        <dbReference type="HAMAP-Rule" id="MF_01139"/>
    </source>
</evidence>
<dbReference type="AlphaFoldDB" id="C1ACZ2"/>
<protein>
    <recommendedName>
        <fullName evidence="2">Isoprenyl transferase</fullName>
        <ecNumber evidence="2">2.5.1.-</ecNumber>
    </recommendedName>
</protein>
<dbReference type="GO" id="GO:0008834">
    <property type="term" value="F:ditrans,polycis-undecaprenyl-diphosphate synthase [(2E,6E)-farnesyl-diphosphate specific] activity"/>
    <property type="evidence" value="ECO:0007669"/>
    <property type="project" value="TreeGrafter"/>
</dbReference>
<comment type="function">
    <text evidence="2">Catalyzes the condensation of isopentenyl diphosphate (IPP) with allylic pyrophosphates generating different type of terpenoids.</text>
</comment>
<keyword evidence="2" id="KW-0460">Magnesium</keyword>
<feature type="binding site" evidence="2">
    <location>
        <position position="44"/>
    </location>
    <ligand>
        <name>substrate</name>
    </ligand>
</feature>
<dbReference type="InterPro" id="IPR001441">
    <property type="entry name" value="UPP_synth-like"/>
</dbReference>
<feature type="binding site" evidence="2">
    <location>
        <begin position="76"/>
        <end position="78"/>
    </location>
    <ligand>
        <name>substrate</name>
    </ligand>
</feature>
<dbReference type="InterPro" id="IPR018520">
    <property type="entry name" value="UPP_synth-like_CS"/>
</dbReference>
<feature type="binding site" evidence="2">
    <location>
        <position position="207"/>
    </location>
    <ligand>
        <name>Mg(2+)</name>
        <dbReference type="ChEBI" id="CHEBI:18420"/>
    </ligand>
</feature>
<dbReference type="GO" id="GO:0016094">
    <property type="term" value="P:polyprenol biosynthetic process"/>
    <property type="evidence" value="ECO:0007669"/>
    <property type="project" value="TreeGrafter"/>
</dbReference>
<dbReference type="CDD" id="cd00475">
    <property type="entry name" value="Cis_IPPS"/>
    <property type="match status" value="1"/>
</dbReference>
<reference evidence="4" key="1">
    <citation type="submission" date="2006-03" db="EMBL/GenBank/DDBJ databases">
        <title>Complete genome sequence of Gemmatimonas aurantiaca T-27 that represents a novel phylum Gemmatimonadetes.</title>
        <authorList>
            <person name="Takasaki K."/>
            <person name="Ichikawa N."/>
            <person name="Miura H."/>
            <person name="Matsushita S."/>
            <person name="Watanabe Y."/>
            <person name="Oguchi A."/>
            <person name="Ankai A."/>
            <person name="Yashiro I."/>
            <person name="Takahashi M."/>
            <person name="Terui Y."/>
            <person name="Fukui S."/>
            <person name="Yokoyama H."/>
            <person name="Tanikawa S."/>
            <person name="Hanada S."/>
            <person name="Kamagata Y."/>
            <person name="Fujita N."/>
        </authorList>
    </citation>
    <scope>NUCLEOTIDE SEQUENCE [LARGE SCALE GENOMIC DNA]</scope>
    <source>
        <strain evidence="4">T-27 / DSM 14586 / JCM 11422 / NBRC 100505</strain>
    </source>
</reference>
<keyword evidence="1 2" id="KW-0808">Transferase</keyword>
<keyword evidence="2" id="KW-0479">Metal-binding</keyword>
<dbReference type="Pfam" id="PF01255">
    <property type="entry name" value="Prenyltransf"/>
    <property type="match status" value="1"/>
</dbReference>
<dbReference type="Gene3D" id="3.40.1180.10">
    <property type="entry name" value="Decaprenyl diphosphate synthase-like"/>
    <property type="match status" value="1"/>
</dbReference>
<feature type="binding site" evidence="2">
    <location>
        <position position="31"/>
    </location>
    <ligand>
        <name>Mg(2+)</name>
        <dbReference type="ChEBI" id="CHEBI:18420"/>
    </ligand>
</feature>
<feature type="binding site" evidence="2">
    <location>
        <begin position="32"/>
        <end position="35"/>
    </location>
    <ligand>
        <name>substrate</name>
    </ligand>
</feature>
<sequence>MALNRTRPSDRPDDARQGMKNLPAHVAIIMDGNGRWATARGRPRWMGHVRGAHTVKEIVSHCARLGIGQLTLYAFSSDNWKRPREEVGFLFDLFASHLERQLTSLIKHGIRLSIIGRRDRLPSALVEAIAVAEARTAAGRRMHLRVAVDYSSRASLQKALSVAAAVTPVDEVALTGETILPPVDLLVRTGGERRLSDFLLWECAYAELAFLDVNFPDLAMSELDAVFTDFSRRERRYGAVPAQELAEDAEVTAVPAAVPAARPVAHAHRKL</sequence>
<dbReference type="EC" id="2.5.1.-" evidence="2"/>